<dbReference type="Pfam" id="PF19934">
    <property type="entry name" value="DUF6397"/>
    <property type="match status" value="1"/>
</dbReference>
<feature type="region of interest" description="Disordered" evidence="1">
    <location>
        <begin position="137"/>
        <end position="168"/>
    </location>
</feature>
<accession>A0A286DVN9</accession>
<sequence length="359" mass="38865">MRLGSPSPSDLSPPRFPPRALVLSPAETRGPGRAATTTRGLGHARLPRRDAGTTPPSGAGGAPPGRTVTGHAVLAAPPARGATATGRRQEPRAARLFDHPLITRVPAAPRSGVTEDLARHRRLVRHRPWRVPGGLAPARRPGRWERAAPRARRRAGPLPRPPVGRRLPRHPVSAAAGAQLLGVSTARFSRLARGGCFSPCEFLLTEHGVIAWRYPPVELLRLARRRPALLTGALPEGLRHTLSRGHDWRPRRWRARRTGLLVGQAAGPWEAAAVPAAVLPLGDLRAAVPDPAERAALGRLRPPLVAARLAAGPWRTVRRLLTAHDPEEAGWYREQLEAALRLARQRPLPAVTAPRRRSP</sequence>
<feature type="compositionally biased region" description="Low complexity" evidence="1">
    <location>
        <begin position="1"/>
        <end position="13"/>
    </location>
</feature>
<dbReference type="EMBL" id="OCNE01000007">
    <property type="protein sequence ID" value="SOD62737.1"/>
    <property type="molecule type" value="Genomic_DNA"/>
</dbReference>
<dbReference type="Proteomes" id="UP000219072">
    <property type="component" value="Unassembled WGS sequence"/>
</dbReference>
<reference evidence="2 3" key="1">
    <citation type="submission" date="2017-09" db="EMBL/GenBank/DDBJ databases">
        <authorList>
            <person name="Ehlers B."/>
            <person name="Leendertz F.H."/>
        </authorList>
    </citation>
    <scope>NUCLEOTIDE SEQUENCE [LARGE SCALE GENOMIC DNA]</scope>
    <source>
        <strain evidence="2 3">CGMCC 4.7095</strain>
    </source>
</reference>
<evidence type="ECO:0000256" key="1">
    <source>
        <dbReference type="SAM" id="MobiDB-lite"/>
    </source>
</evidence>
<dbReference type="AlphaFoldDB" id="A0A286DVN9"/>
<dbReference type="InterPro" id="IPR045652">
    <property type="entry name" value="DUF6397"/>
</dbReference>
<feature type="compositionally biased region" description="Low complexity" evidence="1">
    <location>
        <begin position="26"/>
        <end position="44"/>
    </location>
</feature>
<evidence type="ECO:0000313" key="3">
    <source>
        <dbReference type="Proteomes" id="UP000219072"/>
    </source>
</evidence>
<keyword evidence="3" id="KW-1185">Reference proteome</keyword>
<evidence type="ECO:0000313" key="2">
    <source>
        <dbReference type="EMBL" id="SOD62737.1"/>
    </source>
</evidence>
<proteinExistence type="predicted"/>
<protein>
    <submittedName>
        <fullName evidence="2">Uncharacterized protein</fullName>
    </submittedName>
</protein>
<name>A0A286DVN9_9ACTN</name>
<gene>
    <name evidence="2" type="ORF">SAMN06297387_107111</name>
</gene>
<feature type="region of interest" description="Disordered" evidence="1">
    <location>
        <begin position="1"/>
        <end position="70"/>
    </location>
</feature>
<organism evidence="2 3">
    <name type="scientific">Streptomyces zhaozhouensis</name>
    <dbReference type="NCBI Taxonomy" id="1300267"/>
    <lineage>
        <taxon>Bacteria</taxon>
        <taxon>Bacillati</taxon>
        <taxon>Actinomycetota</taxon>
        <taxon>Actinomycetes</taxon>
        <taxon>Kitasatosporales</taxon>
        <taxon>Streptomycetaceae</taxon>
        <taxon>Streptomyces</taxon>
    </lineage>
</organism>